<sequence length="99" mass="10341">MAALLRRLLQRERPSAASGRPVGRCEASLGTDAGVAVRVRFAPSPTESHSIAAQAGVQRCDHGSLQPQRPQAQASCTWVASALPCTTTSLLRSTRGASS</sequence>
<evidence type="ECO:0000313" key="2">
    <source>
        <dbReference type="Proteomes" id="UP000236370"/>
    </source>
</evidence>
<proteinExistence type="predicted"/>
<comment type="caution">
    <text evidence="1">The sequence shown here is derived from an EMBL/GenBank/DDBJ whole genome shotgun (WGS) entry which is preliminary data.</text>
</comment>
<protein>
    <submittedName>
        <fullName evidence="1">EARS2 isoform 3</fullName>
    </submittedName>
</protein>
<reference evidence="1 2" key="1">
    <citation type="submission" date="2017-12" db="EMBL/GenBank/DDBJ databases">
        <title>High-resolution comparative analysis of great ape genomes.</title>
        <authorList>
            <person name="Pollen A."/>
            <person name="Hastie A."/>
            <person name="Hormozdiari F."/>
            <person name="Dougherty M."/>
            <person name="Liu R."/>
            <person name="Chaisson M."/>
            <person name="Hoppe E."/>
            <person name="Hill C."/>
            <person name="Pang A."/>
            <person name="Hillier L."/>
            <person name="Baker C."/>
            <person name="Armstrong J."/>
            <person name="Shendure J."/>
            <person name="Paten B."/>
            <person name="Wilson R."/>
            <person name="Chao H."/>
            <person name="Schneider V."/>
            <person name="Ventura M."/>
            <person name="Kronenberg Z."/>
            <person name="Murali S."/>
            <person name="Gordon D."/>
            <person name="Cantsilieris S."/>
            <person name="Munson K."/>
            <person name="Nelson B."/>
            <person name="Raja A."/>
            <person name="Underwood J."/>
            <person name="Diekhans M."/>
            <person name="Fiddes I."/>
            <person name="Haussler D."/>
            <person name="Eichler E."/>
        </authorList>
    </citation>
    <scope>NUCLEOTIDE SEQUENCE [LARGE SCALE GENOMIC DNA]</scope>
    <source>
        <strain evidence="1">Yerkes chimp pedigree #C0471</strain>
    </source>
</reference>
<name>A0A2J8JKA0_PANTR</name>
<accession>A0A2J8JKA0</accession>
<evidence type="ECO:0000313" key="1">
    <source>
        <dbReference type="EMBL" id="PNI23177.1"/>
    </source>
</evidence>
<gene>
    <name evidence="1" type="ORF">CK820_G0046848</name>
</gene>
<dbReference type="AlphaFoldDB" id="A0A2J8JKA0"/>
<dbReference type="EMBL" id="NBAG03000450">
    <property type="protein sequence ID" value="PNI23177.1"/>
    <property type="molecule type" value="Genomic_DNA"/>
</dbReference>
<organism evidence="1 2">
    <name type="scientific">Pan troglodytes</name>
    <name type="common">Chimpanzee</name>
    <dbReference type="NCBI Taxonomy" id="9598"/>
    <lineage>
        <taxon>Eukaryota</taxon>
        <taxon>Metazoa</taxon>
        <taxon>Chordata</taxon>
        <taxon>Craniata</taxon>
        <taxon>Vertebrata</taxon>
        <taxon>Euteleostomi</taxon>
        <taxon>Mammalia</taxon>
        <taxon>Eutheria</taxon>
        <taxon>Euarchontoglires</taxon>
        <taxon>Primates</taxon>
        <taxon>Haplorrhini</taxon>
        <taxon>Catarrhini</taxon>
        <taxon>Hominidae</taxon>
        <taxon>Pan</taxon>
    </lineage>
</organism>
<dbReference type="Proteomes" id="UP000236370">
    <property type="component" value="Unassembled WGS sequence"/>
</dbReference>